<evidence type="ECO:0000313" key="2">
    <source>
        <dbReference type="Proteomes" id="UP000765509"/>
    </source>
</evidence>
<comment type="caution">
    <text evidence="1">The sequence shown here is derived from an EMBL/GenBank/DDBJ whole genome shotgun (WGS) entry which is preliminary data.</text>
</comment>
<reference evidence="1" key="1">
    <citation type="submission" date="2021-03" db="EMBL/GenBank/DDBJ databases">
        <title>Draft genome sequence of rust myrtle Austropuccinia psidii MF-1, a brazilian biotype.</title>
        <authorList>
            <person name="Quecine M.C."/>
            <person name="Pachon D.M.R."/>
            <person name="Bonatelli M.L."/>
            <person name="Correr F.H."/>
            <person name="Franceschini L.M."/>
            <person name="Leite T.F."/>
            <person name="Margarido G.R.A."/>
            <person name="Almeida C.A."/>
            <person name="Ferrarezi J.A."/>
            <person name="Labate C.A."/>
        </authorList>
    </citation>
    <scope>NUCLEOTIDE SEQUENCE</scope>
    <source>
        <strain evidence="1">MF-1</strain>
    </source>
</reference>
<gene>
    <name evidence="1" type="ORF">O181_036254</name>
</gene>
<dbReference type="Proteomes" id="UP000765509">
    <property type="component" value="Unassembled WGS sequence"/>
</dbReference>
<sequence length="78" mass="8428">MEDSRASTSSQRLTSTFNTLLEGPDAEITAITVFRSEHLPAGSSGDITVTAQELVYVRKAEGVGMSAEPFDRDHELLS</sequence>
<proteinExistence type="predicted"/>
<protein>
    <submittedName>
        <fullName evidence="1">Uncharacterized protein</fullName>
    </submittedName>
</protein>
<dbReference type="EMBL" id="AVOT02013680">
    <property type="protein sequence ID" value="MBW0496539.1"/>
    <property type="molecule type" value="Genomic_DNA"/>
</dbReference>
<accession>A0A9Q3HBD1</accession>
<keyword evidence="2" id="KW-1185">Reference proteome</keyword>
<evidence type="ECO:0000313" key="1">
    <source>
        <dbReference type="EMBL" id="MBW0496539.1"/>
    </source>
</evidence>
<dbReference type="AlphaFoldDB" id="A0A9Q3HBD1"/>
<name>A0A9Q3HBD1_9BASI</name>
<organism evidence="1 2">
    <name type="scientific">Austropuccinia psidii MF-1</name>
    <dbReference type="NCBI Taxonomy" id="1389203"/>
    <lineage>
        <taxon>Eukaryota</taxon>
        <taxon>Fungi</taxon>
        <taxon>Dikarya</taxon>
        <taxon>Basidiomycota</taxon>
        <taxon>Pucciniomycotina</taxon>
        <taxon>Pucciniomycetes</taxon>
        <taxon>Pucciniales</taxon>
        <taxon>Sphaerophragmiaceae</taxon>
        <taxon>Austropuccinia</taxon>
    </lineage>
</organism>